<gene>
    <name evidence="1" type="ORF">EVAR_29514_1</name>
</gene>
<comment type="caution">
    <text evidence="1">The sequence shown here is derived from an EMBL/GenBank/DDBJ whole genome shotgun (WGS) entry which is preliminary data.</text>
</comment>
<organism evidence="1 2">
    <name type="scientific">Eumeta variegata</name>
    <name type="common">Bagworm moth</name>
    <name type="synonym">Eumeta japonica</name>
    <dbReference type="NCBI Taxonomy" id="151549"/>
    <lineage>
        <taxon>Eukaryota</taxon>
        <taxon>Metazoa</taxon>
        <taxon>Ecdysozoa</taxon>
        <taxon>Arthropoda</taxon>
        <taxon>Hexapoda</taxon>
        <taxon>Insecta</taxon>
        <taxon>Pterygota</taxon>
        <taxon>Neoptera</taxon>
        <taxon>Endopterygota</taxon>
        <taxon>Lepidoptera</taxon>
        <taxon>Glossata</taxon>
        <taxon>Ditrysia</taxon>
        <taxon>Tineoidea</taxon>
        <taxon>Psychidae</taxon>
        <taxon>Oiketicinae</taxon>
        <taxon>Eumeta</taxon>
    </lineage>
</organism>
<sequence>MGHSNRKQSVVIRECSAPAALRAAACAERRLFTRLLRIGANHSVGVATYHCRVCGMARNRIGKCMPQFYHSIKSQYNAKVKSDVPSAKRTVLMSPRTR</sequence>
<dbReference type="EMBL" id="BGZK01000554">
    <property type="protein sequence ID" value="GBP49901.1"/>
    <property type="molecule type" value="Genomic_DNA"/>
</dbReference>
<proteinExistence type="predicted"/>
<keyword evidence="2" id="KW-1185">Reference proteome</keyword>
<reference evidence="1 2" key="1">
    <citation type="journal article" date="2019" name="Commun. Biol.">
        <title>The bagworm genome reveals a unique fibroin gene that provides high tensile strength.</title>
        <authorList>
            <person name="Kono N."/>
            <person name="Nakamura H."/>
            <person name="Ohtoshi R."/>
            <person name="Tomita M."/>
            <person name="Numata K."/>
            <person name="Arakawa K."/>
        </authorList>
    </citation>
    <scope>NUCLEOTIDE SEQUENCE [LARGE SCALE GENOMIC DNA]</scope>
</reference>
<name>A0A4C1WFI1_EUMVA</name>
<dbReference type="AlphaFoldDB" id="A0A4C1WFI1"/>
<accession>A0A4C1WFI1</accession>
<evidence type="ECO:0000313" key="2">
    <source>
        <dbReference type="Proteomes" id="UP000299102"/>
    </source>
</evidence>
<dbReference type="Proteomes" id="UP000299102">
    <property type="component" value="Unassembled WGS sequence"/>
</dbReference>
<protein>
    <submittedName>
        <fullName evidence="1">Uncharacterized protein</fullName>
    </submittedName>
</protein>
<evidence type="ECO:0000313" key="1">
    <source>
        <dbReference type="EMBL" id="GBP49901.1"/>
    </source>
</evidence>